<feature type="compositionally biased region" description="Acidic residues" evidence="2">
    <location>
        <begin position="75"/>
        <end position="90"/>
    </location>
</feature>
<dbReference type="EMBL" id="JH767564">
    <property type="protein sequence ID" value="EON63708.1"/>
    <property type="molecule type" value="Genomic_DNA"/>
</dbReference>
<dbReference type="AlphaFoldDB" id="R7YPD9"/>
<dbReference type="GeneID" id="19900247"/>
<evidence type="ECO:0000313" key="3">
    <source>
        <dbReference type="EMBL" id="EON63708.1"/>
    </source>
</evidence>
<protein>
    <submittedName>
        <fullName evidence="3">Uncharacterized protein</fullName>
    </submittedName>
</protein>
<evidence type="ECO:0000256" key="1">
    <source>
        <dbReference type="SAM" id="Coils"/>
    </source>
</evidence>
<organism evidence="3 4">
    <name type="scientific">Coniosporium apollinis (strain CBS 100218)</name>
    <name type="common">Rock-inhabiting black yeast</name>
    <dbReference type="NCBI Taxonomy" id="1168221"/>
    <lineage>
        <taxon>Eukaryota</taxon>
        <taxon>Fungi</taxon>
        <taxon>Dikarya</taxon>
        <taxon>Ascomycota</taxon>
        <taxon>Pezizomycotina</taxon>
        <taxon>Dothideomycetes</taxon>
        <taxon>Dothideomycetes incertae sedis</taxon>
        <taxon>Coniosporium</taxon>
    </lineage>
</organism>
<gene>
    <name evidence="3" type="ORF">W97_02936</name>
</gene>
<keyword evidence="4" id="KW-1185">Reference proteome</keyword>
<keyword evidence="1" id="KW-0175">Coiled coil</keyword>
<feature type="coiled-coil region" evidence="1">
    <location>
        <begin position="25"/>
        <end position="52"/>
    </location>
</feature>
<feature type="compositionally biased region" description="Polar residues" evidence="2">
    <location>
        <begin position="91"/>
        <end position="101"/>
    </location>
</feature>
<dbReference type="HOGENOM" id="CLU_2291546_0_0_1"/>
<sequence length="101" mass="11484">MNNFLPFNTDNLPNRYIGIQIHRYNNILVDRITALEAECAMLRQRLRDSQDQGAELRVWIAQLLELPVIEVIEQSEESGTESDVEVDEGSNDSFTTAESEG</sequence>
<feature type="region of interest" description="Disordered" evidence="2">
    <location>
        <begin position="75"/>
        <end position="101"/>
    </location>
</feature>
<evidence type="ECO:0000313" key="4">
    <source>
        <dbReference type="Proteomes" id="UP000016924"/>
    </source>
</evidence>
<accession>R7YPD9</accession>
<reference evidence="4" key="1">
    <citation type="submission" date="2012-06" db="EMBL/GenBank/DDBJ databases">
        <title>The genome sequence of Coniosporium apollinis CBS 100218.</title>
        <authorList>
            <consortium name="The Broad Institute Genome Sequencing Platform"/>
            <person name="Cuomo C."/>
            <person name="Gorbushina A."/>
            <person name="Noack S."/>
            <person name="Walker B."/>
            <person name="Young S.K."/>
            <person name="Zeng Q."/>
            <person name="Gargeya S."/>
            <person name="Fitzgerald M."/>
            <person name="Haas B."/>
            <person name="Abouelleil A."/>
            <person name="Alvarado L."/>
            <person name="Arachchi H.M."/>
            <person name="Berlin A.M."/>
            <person name="Chapman S.B."/>
            <person name="Goldberg J."/>
            <person name="Griggs A."/>
            <person name="Gujja S."/>
            <person name="Hansen M."/>
            <person name="Howarth C."/>
            <person name="Imamovic A."/>
            <person name="Larimer J."/>
            <person name="McCowan C."/>
            <person name="Montmayeur A."/>
            <person name="Murphy C."/>
            <person name="Neiman D."/>
            <person name="Pearson M."/>
            <person name="Priest M."/>
            <person name="Roberts A."/>
            <person name="Saif S."/>
            <person name="Shea T."/>
            <person name="Sisk P."/>
            <person name="Sykes S."/>
            <person name="Wortman J."/>
            <person name="Nusbaum C."/>
            <person name="Birren B."/>
        </authorList>
    </citation>
    <scope>NUCLEOTIDE SEQUENCE [LARGE SCALE GENOMIC DNA]</scope>
    <source>
        <strain evidence="4">CBS 100218</strain>
    </source>
</reference>
<evidence type="ECO:0000256" key="2">
    <source>
        <dbReference type="SAM" id="MobiDB-lite"/>
    </source>
</evidence>
<proteinExistence type="predicted"/>
<dbReference type="Proteomes" id="UP000016924">
    <property type="component" value="Unassembled WGS sequence"/>
</dbReference>
<name>R7YPD9_CONA1</name>
<dbReference type="RefSeq" id="XP_007779025.1">
    <property type="nucleotide sequence ID" value="XM_007780835.1"/>
</dbReference>